<dbReference type="HOGENOM" id="CLU_501484_0_0_1"/>
<dbReference type="GO" id="GO:0007186">
    <property type="term" value="P:G protein-coupled receptor signaling pathway"/>
    <property type="evidence" value="ECO:0000318"/>
    <property type="project" value="GO_Central"/>
</dbReference>
<accession>F6TLV5</accession>
<dbReference type="Pfam" id="PF00001">
    <property type="entry name" value="7tm_1"/>
    <property type="match status" value="1"/>
</dbReference>
<dbReference type="AlphaFoldDB" id="F6TLV5"/>
<feature type="transmembrane region" description="Helical" evidence="13">
    <location>
        <begin position="156"/>
        <end position="177"/>
    </location>
</feature>
<evidence type="ECO:0000256" key="8">
    <source>
        <dbReference type="ARBA" id="ARBA00023157"/>
    </source>
</evidence>
<keyword evidence="10 11" id="KW-0807">Transducer</keyword>
<evidence type="ECO:0000256" key="7">
    <source>
        <dbReference type="ARBA" id="ARBA00023136"/>
    </source>
</evidence>
<feature type="transmembrane region" description="Helical" evidence="13">
    <location>
        <begin position="44"/>
        <end position="65"/>
    </location>
</feature>
<dbReference type="Proteomes" id="UP000008143">
    <property type="component" value="Chromosome 8"/>
</dbReference>
<dbReference type="Ensembl" id="ENSXETT00000050144">
    <property type="protein sequence ID" value="ENSXETP00000050144"/>
    <property type="gene ID" value="ENSXETG00000023193"/>
</dbReference>
<keyword evidence="5 13" id="KW-1133">Transmembrane helix</keyword>
<evidence type="ECO:0000256" key="4">
    <source>
        <dbReference type="ARBA" id="ARBA00022692"/>
    </source>
</evidence>
<evidence type="ECO:0000313" key="17">
    <source>
        <dbReference type="Proteomes" id="UP000008143"/>
    </source>
</evidence>
<dbReference type="PRINTS" id="PR01066">
    <property type="entry name" value="P2Y4PRNOCPTR"/>
</dbReference>
<organism evidence="16">
    <name type="scientific">Xenopus tropicalis</name>
    <name type="common">Western clawed frog</name>
    <name type="synonym">Silurana tropicalis</name>
    <dbReference type="NCBI Taxonomy" id="8364"/>
    <lineage>
        <taxon>Eukaryota</taxon>
        <taxon>Metazoa</taxon>
        <taxon>Chordata</taxon>
        <taxon>Craniata</taxon>
        <taxon>Vertebrata</taxon>
        <taxon>Euteleostomi</taxon>
        <taxon>Amphibia</taxon>
        <taxon>Batrachia</taxon>
        <taxon>Anura</taxon>
        <taxon>Pipoidea</taxon>
        <taxon>Pipidae</taxon>
        <taxon>Xenopodinae</taxon>
        <taxon>Xenopus</taxon>
        <taxon>Silurana</taxon>
    </lineage>
</organism>
<reference evidence="18" key="1">
    <citation type="journal article" date="2002" name="Dev. Dyn.">
        <title>Genetic and genomic tools for Xenopus research: The NIH Xenopus initiative.</title>
        <authorList>
            <person name="Klein S.L."/>
            <person name="Strausberg R.L."/>
            <person name="Wagner L."/>
            <person name="Pontius J."/>
            <person name="Clifton S.W."/>
            <person name="Richardson P."/>
        </authorList>
    </citation>
    <scope>NUCLEOTIDE SEQUENCE</scope>
</reference>
<reference evidence="15" key="2">
    <citation type="submission" date="2005-03" db="EMBL/GenBank/DDBJ databases">
        <authorList>
            <consortium name="NIH - Xenopus Gene Collection (XGC) project"/>
        </authorList>
    </citation>
    <scope>NUCLEOTIDE SEQUENCE [LARGE SCALE MRNA]</scope>
    <source>
        <tissue evidence="15">Embryo</tissue>
    </source>
</reference>
<feature type="region of interest" description="Disordered" evidence="12">
    <location>
        <begin position="474"/>
        <end position="493"/>
    </location>
</feature>
<evidence type="ECO:0000313" key="16">
    <source>
        <dbReference type="Ensembl" id="ENSXETP00000050144"/>
    </source>
</evidence>
<dbReference type="GO" id="GO:0045030">
    <property type="term" value="F:G protein-coupled UTP receptor activity"/>
    <property type="evidence" value="ECO:0000318"/>
    <property type="project" value="GO_Central"/>
</dbReference>
<dbReference type="GeneTree" id="ENSGT01030000234621"/>
<evidence type="ECO:0000256" key="9">
    <source>
        <dbReference type="ARBA" id="ARBA00023170"/>
    </source>
</evidence>
<dbReference type="PROSITE" id="PS50262">
    <property type="entry name" value="G_PROTEIN_RECEP_F1_2"/>
    <property type="match status" value="1"/>
</dbReference>
<proteinExistence type="evidence at transcript level"/>
<comment type="similarity">
    <text evidence="11">Belongs to the G-protein coupled receptor 1 family.</text>
</comment>
<dbReference type="PANTHER" id="PTHR24231">
    <property type="entry name" value="PURINOCEPTOR-RELATED G-PROTEIN COUPLED RECEPTOR"/>
    <property type="match status" value="1"/>
</dbReference>
<feature type="region of interest" description="Disordered" evidence="12">
    <location>
        <begin position="335"/>
        <end position="386"/>
    </location>
</feature>
<evidence type="ECO:0000313" key="15">
    <source>
        <dbReference type="EMBL" id="AAH91589.1"/>
    </source>
</evidence>
<dbReference type="Reactome" id="R-XTR-417957">
    <property type="pathway name" value="P2Y receptors"/>
</dbReference>
<feature type="transmembrane region" description="Helical" evidence="13">
    <location>
        <begin position="77"/>
        <end position="97"/>
    </location>
</feature>
<dbReference type="AGR" id="Xenbase:XB-GENE-943446"/>
<dbReference type="eggNOG" id="ENOG502QSTF">
    <property type="taxonomic scope" value="Eukaryota"/>
</dbReference>
<dbReference type="OMA" id="RHGENYL"/>
<dbReference type="GeneID" id="595021"/>
<dbReference type="FunFam" id="1.20.1070.10:FF:000017">
    <property type="entry name" value="lysophosphatidic acid receptor 4"/>
    <property type="match status" value="1"/>
</dbReference>
<feature type="transmembrane region" description="Helical" evidence="13">
    <location>
        <begin position="117"/>
        <end position="135"/>
    </location>
</feature>
<keyword evidence="8" id="KW-1015">Disulfide bond</keyword>
<evidence type="ECO:0000256" key="6">
    <source>
        <dbReference type="ARBA" id="ARBA00023040"/>
    </source>
</evidence>
<feature type="transmembrane region" description="Helical" evidence="13">
    <location>
        <begin position="249"/>
        <end position="270"/>
    </location>
</feature>
<dbReference type="GO" id="GO:0005886">
    <property type="term" value="C:plasma membrane"/>
    <property type="evidence" value="ECO:0000318"/>
    <property type="project" value="GO_Central"/>
</dbReference>
<keyword evidence="4 11" id="KW-0812">Transmembrane</keyword>
<reference evidence="18" key="5">
    <citation type="submission" date="2025-04" db="UniProtKB">
        <authorList>
            <consortium name="RefSeq"/>
        </authorList>
    </citation>
    <scope>IDENTIFICATION</scope>
</reference>
<reference evidence="16" key="3">
    <citation type="journal article" date="2010" name="Science">
        <title>The genome of the Western clawed frog Xenopus tropicalis.</title>
        <authorList>
            <person name="Hellsten U."/>
            <person name="Harland R.M."/>
            <person name="Gilchrist M.J."/>
            <person name="Hendrix D."/>
            <person name="Jurka J."/>
            <person name="Kapitonov V."/>
            <person name="Ovcharenko I."/>
            <person name="Putnam N.H."/>
            <person name="Shu S."/>
            <person name="Taher L."/>
            <person name="Blitz I.L."/>
            <person name="Blumberg B."/>
            <person name="Dichmann D.S."/>
            <person name="Dubchak I."/>
            <person name="Amaya E."/>
            <person name="Detter J.C."/>
            <person name="Fletcher R."/>
            <person name="Gerhard D.S."/>
            <person name="Goodstein D."/>
            <person name="Graves T."/>
            <person name="Grigoriev I.V."/>
            <person name="Grimwood J."/>
            <person name="Kawashima T."/>
            <person name="Lindquist E."/>
            <person name="Lucas S.M."/>
            <person name="Mead P.E."/>
            <person name="Mitros T."/>
            <person name="Ogino H."/>
            <person name="Ohta Y."/>
            <person name="Poliakov A.V."/>
            <person name="Pollet N."/>
            <person name="Robert J."/>
            <person name="Salamov A."/>
            <person name="Sater A.K."/>
            <person name="Schmutz J."/>
            <person name="Terry A."/>
            <person name="Vize P.D."/>
            <person name="Warren W.C."/>
            <person name="Wells D."/>
            <person name="Wills A."/>
            <person name="Wilson R.K."/>
            <person name="Zimmerman L.B."/>
            <person name="Zorn A.M."/>
            <person name="Grainger R."/>
            <person name="Grammer T."/>
            <person name="Khokha M.K."/>
            <person name="Richardson P.M."/>
            <person name="Rokhsar D.S."/>
        </authorList>
    </citation>
    <scope>NUCLEOTIDE SEQUENCE [LARGE SCALE GENOMIC DNA]</scope>
    <source>
        <strain evidence="16">Nigerian</strain>
    </source>
</reference>
<dbReference type="KEGG" id="xtr:595021"/>
<evidence type="ECO:0000256" key="11">
    <source>
        <dbReference type="RuleBase" id="RU000688"/>
    </source>
</evidence>
<dbReference type="InterPro" id="IPR000276">
    <property type="entry name" value="GPCR_Rhodpsn"/>
</dbReference>
<evidence type="ECO:0000256" key="3">
    <source>
        <dbReference type="ARBA" id="ARBA00022475"/>
    </source>
</evidence>
<dbReference type="Xenbase" id="XB-GENE-943446">
    <property type="gene designation" value="p2ry4"/>
</dbReference>
<dbReference type="InterPro" id="IPR000018">
    <property type="entry name" value="P2Y4"/>
</dbReference>
<evidence type="ECO:0000256" key="5">
    <source>
        <dbReference type="ARBA" id="ARBA00022989"/>
    </source>
</evidence>
<dbReference type="InterPro" id="IPR017452">
    <property type="entry name" value="GPCR_Rhodpsn_7TM"/>
</dbReference>
<accession>Q5BJ79</accession>
<gene>
    <name evidence="16 18 19" type="primary">p2ry4</name>
    <name evidence="15" type="synonym">MGC97549</name>
    <name evidence="18" type="synonym">XlP2Y</name>
</gene>
<feature type="region of interest" description="Disordered" evidence="12">
    <location>
        <begin position="438"/>
        <end position="467"/>
    </location>
</feature>
<evidence type="ECO:0000313" key="18">
    <source>
        <dbReference type="RefSeq" id="NP_001025633.1"/>
    </source>
</evidence>
<dbReference type="GO" id="GO:0045028">
    <property type="term" value="F:G protein-coupled purinergic nucleotide receptor activity"/>
    <property type="evidence" value="ECO:0007669"/>
    <property type="project" value="InterPro"/>
</dbReference>
<dbReference type="Ensembl" id="ENSXETT00000118252">
    <property type="protein sequence ID" value="ENSXETP00000102233"/>
    <property type="gene ID" value="ENSXETG00000023193"/>
</dbReference>
<dbReference type="DNASU" id="595021"/>
<name>F6TLV5_XENTR</name>
<dbReference type="PROSITE" id="PS00237">
    <property type="entry name" value="G_PROTEIN_RECEP_F1_1"/>
    <property type="match status" value="1"/>
</dbReference>
<dbReference type="EMBL" id="BC091589">
    <property type="protein sequence ID" value="AAH91589.1"/>
    <property type="molecule type" value="mRNA"/>
</dbReference>
<evidence type="ECO:0000256" key="12">
    <source>
        <dbReference type="SAM" id="MobiDB-lite"/>
    </source>
</evidence>
<reference evidence="16" key="4">
    <citation type="submission" date="2011-06" db="UniProtKB">
        <authorList>
            <consortium name="Ensembl"/>
        </authorList>
    </citation>
    <scope>IDENTIFICATION</scope>
</reference>
<dbReference type="CDD" id="cd15374">
    <property type="entry name" value="7tmA_P2Y4"/>
    <property type="match status" value="1"/>
</dbReference>
<keyword evidence="3" id="KW-1003">Cell membrane</keyword>
<dbReference type="GO" id="GO:0030321">
    <property type="term" value="P:transepithelial chloride transport"/>
    <property type="evidence" value="ECO:0007669"/>
    <property type="project" value="InterPro"/>
</dbReference>
<evidence type="ECO:0000256" key="13">
    <source>
        <dbReference type="SAM" id="Phobius"/>
    </source>
</evidence>
<evidence type="ECO:0000259" key="14">
    <source>
        <dbReference type="PROSITE" id="PS50262"/>
    </source>
</evidence>
<sequence>MAGGIMATLHPSLLTTLPLPKNLTNNTEDSCVFNEGFKFLLLPISYSGVFMVGLPLNITAIWIFIAKMRPWNPTTVYMFNLALSDTLYVLSLPTLVYYYADQNNWPFGVALCKIVRFLFYANLYSSILFLTCISVHRYRGVCHPITTLRCMNAKHAHVICALVWLSVMLCLVPNLMFVTVSPKVNGTICHDTTLPEEFDKYVEYSTGIMCLLFGIPCLIIACCYGLMARELMKPLVNGNHQTLPSYKKRSIKTIVIVMIAFAICFMPFHITRTLYYYARLLGVNCYALNVINFTYKITRPLASANSCIDPILYFLANDRYRRRLIRTVRRSSVHHRRCMHTNHPGPHPEPEPHMTTGPLPVVSAEETQSNGRMVRDENEEGAREHRVGWTASKDSKQRKSVYHQSTIKRNSMDKNNMKEHRHGENYLPHVEVVEKEDYVTEGENRKTTGQGDIAESRKTNDEQDEIQTQISSSLKKGKWRLSSKKGATQEYEEGHVESSWEAEGTSTWNLLTPKMYSKKDRLAKNVEGESYWKERELQNIPKI</sequence>
<feature type="compositionally biased region" description="Basic and acidic residues" evidence="12">
    <location>
        <begin position="373"/>
        <end position="386"/>
    </location>
</feature>
<dbReference type="PRINTS" id="PR00237">
    <property type="entry name" value="GPCRRHODOPSN"/>
</dbReference>
<feature type="domain" description="G-protein coupled receptors family 1 profile" evidence="14">
    <location>
        <begin position="56"/>
        <end position="313"/>
    </location>
</feature>
<dbReference type="RefSeq" id="NP_001025633.1">
    <property type="nucleotide sequence ID" value="NM_001030462.1"/>
</dbReference>
<feature type="transmembrane region" description="Helical" evidence="13">
    <location>
        <begin position="204"/>
        <end position="228"/>
    </location>
</feature>
<evidence type="ECO:0000256" key="1">
    <source>
        <dbReference type="ARBA" id="ARBA00004651"/>
    </source>
</evidence>
<keyword evidence="6 11" id="KW-0297">G-protein coupled receptor</keyword>
<dbReference type="PRINTS" id="PR01157">
    <property type="entry name" value="P2YPURNOCPTR"/>
</dbReference>
<keyword evidence="17" id="KW-1185">Reference proteome</keyword>
<evidence type="ECO:0000256" key="2">
    <source>
        <dbReference type="ARBA" id="ARBA00021864"/>
    </source>
</evidence>
<evidence type="ECO:0000313" key="19">
    <source>
        <dbReference type="Xenbase" id="XB-GENE-943446"/>
    </source>
</evidence>
<dbReference type="PANTHER" id="PTHR24231:SF21">
    <property type="entry name" value="P2Y PURINOCEPTOR 4"/>
    <property type="match status" value="1"/>
</dbReference>
<dbReference type="PaxDb" id="8364-ENSXETP00000050144"/>
<keyword evidence="7 13" id="KW-0472">Membrane</keyword>
<dbReference type="Reactome" id="R-XTR-418594">
    <property type="pathway name" value="G alpha (i) signalling events"/>
</dbReference>
<protein>
    <recommendedName>
        <fullName evidence="2">P2Y purinoceptor 4</fullName>
    </recommendedName>
</protein>
<dbReference type="SUPFAM" id="SSF81321">
    <property type="entry name" value="Family A G protein-coupled receptor-like"/>
    <property type="match status" value="1"/>
</dbReference>
<dbReference type="Gene3D" id="1.20.1070.10">
    <property type="entry name" value="Rhodopsin 7-helix transmembrane proteins"/>
    <property type="match status" value="1"/>
</dbReference>
<keyword evidence="9 11" id="KW-0675">Receptor</keyword>
<dbReference type="Bgee" id="ENSXETG00000023193">
    <property type="expression patterns" value="Expressed in neurula embryo and 5 other cell types or tissues"/>
</dbReference>
<evidence type="ECO:0000256" key="10">
    <source>
        <dbReference type="ARBA" id="ARBA00023224"/>
    </source>
</evidence>
<dbReference type="OrthoDB" id="10018446at2759"/>
<comment type="subcellular location">
    <subcellularLocation>
        <location evidence="1">Cell membrane</location>
        <topology evidence="1">Multi-pass membrane protein</topology>
    </subcellularLocation>
</comment>
<dbReference type="CTD" id="5030"/>